<name>A0A2J7ZRJ9_9CHLO</name>
<keyword evidence="9" id="KW-0418">Kinase</keyword>
<keyword evidence="10" id="KW-0862">Zinc</keyword>
<dbReference type="EMBL" id="PGGS01000578">
    <property type="protein sequence ID" value="PNH02899.1"/>
    <property type="molecule type" value="Genomic_DNA"/>
</dbReference>
<keyword evidence="8 17" id="KW-0863">Zinc-finger</keyword>
<sequence>MRSREPPGGGASSKASAALDRVVRSALRRLPTLVDRLLVDDRPRQPKEDDVEELVGKLASLRASLKQLGLRSAKGAAAAAATVLGDVAIHNALPCLLAAVLRWPLPTPSTGGTGSAAGSESGGSGTGGTGGSCAGGSGAGGSGSGKAVSTGDSGGSDEHRVSDGIRAYARVAWGACCVVDVLMQLLFEQPHVHPAASDFVLKLLRMHTLQCLARLFSAAADSVGALTVLQARYAEGLFYALGSLIRAFQPASAKQLPLASMRRELAEVLHDSHVLEHAARLLLRLMLQGAATGAAPIGRDDTTQMSRVFLASYRIIGSQYDSVEQEGQDAAASAVLRGVLSGRCTRHVVLAHGVTALCMADGGPAYGLPEDVQQAISAHLKTASPTPGQLAVLQLNSSLPMALIGASAFATLSSPVGMRAGVLLLLRLARLVVSSGDLWEAHAQHQQAGLPLPAHAGGARVVVGRKDVAGLALLSLACAFGLLRERLGADSPAWAVEAGVERWRLTAAALGRNALHGASPEVLRSWGVLLLHKWVPLLPAGEALPLAPPPDLAAALDGGVLPCLERLLRRAGEEPDGPESAVVGALLREGHTWQLWAHLLEYGEPRQAAALVATLGKLLRRANRKALRFEGGCLVGRLCARVLGEALASPRELWATEGRQLARLLVRAACDWLPALSVCALQAMADQPAPGTAGSEFLGLLLGPLFCWPLLLACRWGRADRAVAPAGPTDAAGSSAADNTGDCRLLLLEEVRVVALLGAALRLAPLPRSPFNQSLRKYLAESCCAVAAAFPGEVLRAPSSSAWPPELLRALLPELWEQGLGAVAACTEALAAWLEGGCPGGSGSGGNSSSGDGSGEMARERLLPVVAKVLVGTSWVQALAAPLVPLAEARALLRTCSYRGCTSLAGDSEADARMRWCRFCSVPCYCCGECQLLHWREGGHKEACLGGAKAGPG</sequence>
<evidence type="ECO:0000256" key="1">
    <source>
        <dbReference type="ARBA" id="ARBA00004508"/>
    </source>
</evidence>
<dbReference type="PROSITE" id="PS01360">
    <property type="entry name" value="ZF_MYND_1"/>
    <property type="match status" value="1"/>
</dbReference>
<evidence type="ECO:0000313" key="21">
    <source>
        <dbReference type="Proteomes" id="UP000236333"/>
    </source>
</evidence>
<evidence type="ECO:0000256" key="6">
    <source>
        <dbReference type="ARBA" id="ARBA00022692"/>
    </source>
</evidence>
<dbReference type="GO" id="GO:0009507">
    <property type="term" value="C:chloroplast"/>
    <property type="evidence" value="ECO:0007669"/>
    <property type="project" value="UniProtKB-SubCell"/>
</dbReference>
<dbReference type="SUPFAM" id="SSF144232">
    <property type="entry name" value="HIT/MYND zinc finger-like"/>
    <property type="match status" value="1"/>
</dbReference>
<dbReference type="EC" id="2.7.1.182" evidence="15"/>
<keyword evidence="6" id="KW-0812">Transmembrane</keyword>
<organism evidence="20 21">
    <name type="scientific">Tetrabaena socialis</name>
    <dbReference type="NCBI Taxonomy" id="47790"/>
    <lineage>
        <taxon>Eukaryota</taxon>
        <taxon>Viridiplantae</taxon>
        <taxon>Chlorophyta</taxon>
        <taxon>core chlorophytes</taxon>
        <taxon>Chlorophyceae</taxon>
        <taxon>CS clade</taxon>
        <taxon>Chlamydomonadales</taxon>
        <taxon>Tetrabaenaceae</taxon>
        <taxon>Tetrabaena</taxon>
    </lineage>
</organism>
<dbReference type="AlphaFoldDB" id="A0A2J7ZRJ9"/>
<dbReference type="PROSITE" id="PS50865">
    <property type="entry name" value="ZF_MYND_2"/>
    <property type="match status" value="1"/>
</dbReference>
<evidence type="ECO:0000256" key="12">
    <source>
        <dbReference type="ARBA" id="ARBA00022989"/>
    </source>
</evidence>
<gene>
    <name evidence="20" type="ORF">TSOC_011075</name>
</gene>
<comment type="caution">
    <text evidence="20">The sequence shown here is derived from an EMBL/GenBank/DDBJ whole genome shotgun (WGS) entry which is preliminary data.</text>
</comment>
<dbReference type="GO" id="GO:0008270">
    <property type="term" value="F:zinc ion binding"/>
    <property type="evidence" value="ECO:0007669"/>
    <property type="project" value="UniProtKB-KW"/>
</dbReference>
<accession>A0A2J7ZRJ9</accession>
<comment type="pathway">
    <text evidence="14">Cofactor biosynthesis; tocopherol biosynthesis.</text>
</comment>
<dbReference type="PANTHER" id="PTHR32523:SF8">
    <property type="entry name" value="DOLICHOL KINASE"/>
    <property type="match status" value="1"/>
</dbReference>
<evidence type="ECO:0000256" key="18">
    <source>
        <dbReference type="SAM" id="MobiDB-lite"/>
    </source>
</evidence>
<evidence type="ECO:0000256" key="14">
    <source>
        <dbReference type="ARBA" id="ARBA00024015"/>
    </source>
</evidence>
<evidence type="ECO:0000256" key="13">
    <source>
        <dbReference type="ARBA" id="ARBA00023136"/>
    </source>
</evidence>
<evidence type="ECO:0000256" key="2">
    <source>
        <dbReference type="ARBA" id="ARBA00010794"/>
    </source>
</evidence>
<keyword evidence="13" id="KW-0472">Membrane</keyword>
<evidence type="ECO:0000256" key="11">
    <source>
        <dbReference type="ARBA" id="ARBA00022946"/>
    </source>
</evidence>
<feature type="region of interest" description="Disordered" evidence="18">
    <location>
        <begin position="109"/>
        <end position="159"/>
    </location>
</feature>
<dbReference type="GO" id="GO:0010276">
    <property type="term" value="F:phytol kinase activity"/>
    <property type="evidence" value="ECO:0007669"/>
    <property type="project" value="UniProtKB-EC"/>
</dbReference>
<evidence type="ECO:0000259" key="19">
    <source>
        <dbReference type="PROSITE" id="PS50865"/>
    </source>
</evidence>
<proteinExistence type="inferred from homology"/>
<dbReference type="OrthoDB" id="550206at2759"/>
<evidence type="ECO:0000256" key="8">
    <source>
        <dbReference type="ARBA" id="ARBA00022771"/>
    </source>
</evidence>
<keyword evidence="4" id="KW-0934">Plastid</keyword>
<reference evidence="20 21" key="1">
    <citation type="journal article" date="2017" name="Mol. Biol. Evol.">
        <title>The 4-celled Tetrabaena socialis nuclear genome reveals the essential components for genetic control of cell number at the origin of multicellularity in the volvocine lineage.</title>
        <authorList>
            <person name="Featherston J."/>
            <person name="Arakaki Y."/>
            <person name="Hanschen E.R."/>
            <person name="Ferris P.J."/>
            <person name="Michod R.E."/>
            <person name="Olson B.J.S.C."/>
            <person name="Nozaki H."/>
            <person name="Durand P.M."/>
        </authorList>
    </citation>
    <scope>NUCLEOTIDE SEQUENCE [LARGE SCALE GENOMIC DNA]</scope>
    <source>
        <strain evidence="20 21">NIES-571</strain>
    </source>
</reference>
<dbReference type="GO" id="GO:0016020">
    <property type="term" value="C:membrane"/>
    <property type="evidence" value="ECO:0007669"/>
    <property type="project" value="UniProtKB-SubCell"/>
</dbReference>
<keyword evidence="11" id="KW-0809">Transit peptide</keyword>
<evidence type="ECO:0000256" key="9">
    <source>
        <dbReference type="ARBA" id="ARBA00022777"/>
    </source>
</evidence>
<dbReference type="InterPro" id="IPR002893">
    <property type="entry name" value="Znf_MYND"/>
</dbReference>
<keyword evidence="3" id="KW-0150">Chloroplast</keyword>
<dbReference type="Proteomes" id="UP000236333">
    <property type="component" value="Unassembled WGS sequence"/>
</dbReference>
<comment type="similarity">
    <text evidence="2">Belongs to the polyprenol kinase family.</text>
</comment>
<dbReference type="PANTHER" id="PTHR32523">
    <property type="entry name" value="PHYTOL KINASE 1, CHLOROPLASTIC"/>
    <property type="match status" value="1"/>
</dbReference>
<evidence type="ECO:0000256" key="17">
    <source>
        <dbReference type="PROSITE-ProRule" id="PRU00134"/>
    </source>
</evidence>
<keyword evidence="7" id="KW-0479">Metal-binding</keyword>
<feature type="domain" description="MYND-type" evidence="19">
    <location>
        <begin position="896"/>
        <end position="944"/>
    </location>
</feature>
<keyword evidence="5" id="KW-0808">Transferase</keyword>
<keyword evidence="12" id="KW-1133">Transmembrane helix</keyword>
<evidence type="ECO:0000256" key="3">
    <source>
        <dbReference type="ARBA" id="ARBA00022528"/>
    </source>
</evidence>
<comment type="catalytic activity">
    <reaction evidence="16">
        <text>phytol + CTP = phytyl phosphate + CDP + H(+)</text>
        <dbReference type="Rhea" id="RHEA:38055"/>
        <dbReference type="ChEBI" id="CHEBI:15378"/>
        <dbReference type="ChEBI" id="CHEBI:17327"/>
        <dbReference type="ChEBI" id="CHEBI:37563"/>
        <dbReference type="ChEBI" id="CHEBI:58069"/>
        <dbReference type="ChEBI" id="CHEBI:75483"/>
        <dbReference type="EC" id="2.7.1.182"/>
    </reaction>
</comment>
<evidence type="ECO:0000256" key="15">
    <source>
        <dbReference type="ARBA" id="ARBA00039024"/>
    </source>
</evidence>
<keyword evidence="21" id="KW-1185">Reference proteome</keyword>
<feature type="compositionally biased region" description="Gly residues" evidence="18">
    <location>
        <begin position="111"/>
        <end position="144"/>
    </location>
</feature>
<protein>
    <recommendedName>
        <fullName evidence="15">phytol kinase</fullName>
        <ecNumber evidence="15">2.7.1.182</ecNumber>
    </recommendedName>
</protein>
<evidence type="ECO:0000256" key="7">
    <source>
        <dbReference type="ARBA" id="ARBA00022723"/>
    </source>
</evidence>
<evidence type="ECO:0000256" key="16">
    <source>
        <dbReference type="ARBA" id="ARBA00048889"/>
    </source>
</evidence>
<evidence type="ECO:0000256" key="10">
    <source>
        <dbReference type="ARBA" id="ARBA00022833"/>
    </source>
</evidence>
<evidence type="ECO:0000256" key="4">
    <source>
        <dbReference type="ARBA" id="ARBA00022640"/>
    </source>
</evidence>
<evidence type="ECO:0000313" key="20">
    <source>
        <dbReference type="EMBL" id="PNH02899.1"/>
    </source>
</evidence>
<evidence type="ECO:0000256" key="5">
    <source>
        <dbReference type="ARBA" id="ARBA00022679"/>
    </source>
</evidence>
<dbReference type="InterPro" id="IPR039606">
    <property type="entry name" value="Phytol/farnesol_kinase"/>
</dbReference>
<comment type="subcellular location">
    <subcellularLocation>
        <location evidence="1">Plastid</location>
        <location evidence="1">Chloroplast membrane</location>
        <topology evidence="1">Multi-pass membrane protein</topology>
    </subcellularLocation>
</comment>